<keyword evidence="7" id="KW-0202">Cytokine</keyword>
<keyword evidence="8" id="KW-0964">Secreted</keyword>
<evidence type="ECO:0000313" key="13">
    <source>
        <dbReference type="EMBL" id="KAK2874145.1"/>
    </source>
</evidence>
<dbReference type="Gene3D" id="2.80.10.50">
    <property type="match status" value="1"/>
</dbReference>
<accession>A0AA88PAG0</accession>
<dbReference type="GO" id="GO:0051781">
    <property type="term" value="P:positive regulation of cell division"/>
    <property type="evidence" value="ECO:0007669"/>
    <property type="project" value="UniProtKB-KW"/>
</dbReference>
<keyword evidence="14" id="KW-1185">Reference proteome</keyword>
<dbReference type="GO" id="GO:0010628">
    <property type="term" value="P:positive regulation of gene expression"/>
    <property type="evidence" value="ECO:0007669"/>
    <property type="project" value="TreeGrafter"/>
</dbReference>
<evidence type="ECO:0000256" key="8">
    <source>
        <dbReference type="ARBA" id="ARBA00022525"/>
    </source>
</evidence>
<organism evidence="13 14">
    <name type="scientific">Cirrhinus molitorella</name>
    <name type="common">mud carp</name>
    <dbReference type="NCBI Taxonomy" id="172907"/>
    <lineage>
        <taxon>Eukaryota</taxon>
        <taxon>Metazoa</taxon>
        <taxon>Chordata</taxon>
        <taxon>Craniata</taxon>
        <taxon>Vertebrata</taxon>
        <taxon>Euteleostomi</taxon>
        <taxon>Actinopterygii</taxon>
        <taxon>Neopterygii</taxon>
        <taxon>Teleostei</taxon>
        <taxon>Ostariophysi</taxon>
        <taxon>Cypriniformes</taxon>
        <taxon>Cyprinidae</taxon>
        <taxon>Labeoninae</taxon>
        <taxon>Labeonini</taxon>
        <taxon>Cirrhinus</taxon>
    </lineage>
</organism>
<evidence type="ECO:0000256" key="2">
    <source>
        <dbReference type="ARBA" id="ARBA00004514"/>
    </source>
</evidence>
<dbReference type="InterPro" id="IPR000975">
    <property type="entry name" value="IL-1_fam"/>
</dbReference>
<evidence type="ECO:0000256" key="4">
    <source>
        <dbReference type="ARBA" id="ARBA00010448"/>
    </source>
</evidence>
<evidence type="ECO:0000256" key="10">
    <source>
        <dbReference type="ARBA" id="ARBA00023198"/>
    </source>
</evidence>
<keyword evidence="6" id="KW-0963">Cytoplasm</keyword>
<dbReference type="EMBL" id="JAUYZG010000021">
    <property type="protein sequence ID" value="KAK2874145.1"/>
    <property type="molecule type" value="Genomic_DNA"/>
</dbReference>
<comment type="similarity">
    <text evidence="4">Belongs to the IL-1 family.</text>
</comment>
<keyword evidence="12" id="KW-0497">Mitogen</keyword>
<evidence type="ECO:0000256" key="7">
    <source>
        <dbReference type="ARBA" id="ARBA00022514"/>
    </source>
</evidence>
<dbReference type="GO" id="GO:0048246">
    <property type="term" value="P:macrophage chemotaxis"/>
    <property type="evidence" value="ECO:0007669"/>
    <property type="project" value="TreeGrafter"/>
</dbReference>
<dbReference type="CDD" id="cd00100">
    <property type="entry name" value="beta-trefoil_IL1"/>
    <property type="match status" value="1"/>
</dbReference>
<dbReference type="InterPro" id="IPR008996">
    <property type="entry name" value="IL1/FGF"/>
</dbReference>
<comment type="subcellular location">
    <subcellularLocation>
        <location evidence="2">Cytoplasm</location>
        <location evidence="2">Cytosol</location>
    </subcellularLocation>
    <subcellularLocation>
        <location evidence="1">Lysosome</location>
    </subcellularLocation>
    <subcellularLocation>
        <location evidence="3">Secreted</location>
        <location evidence="3">Extracellular exosome</location>
    </subcellularLocation>
</comment>
<dbReference type="GO" id="GO:0005764">
    <property type="term" value="C:lysosome"/>
    <property type="evidence" value="ECO:0007669"/>
    <property type="project" value="UniProtKB-SubCell"/>
</dbReference>
<dbReference type="GO" id="GO:0005125">
    <property type="term" value="F:cytokine activity"/>
    <property type="evidence" value="ECO:0007669"/>
    <property type="project" value="UniProtKB-KW"/>
</dbReference>
<dbReference type="GO" id="GO:0001660">
    <property type="term" value="P:fever generation"/>
    <property type="evidence" value="ECO:0007669"/>
    <property type="project" value="UniProtKB-KW"/>
</dbReference>
<dbReference type="SUPFAM" id="SSF50353">
    <property type="entry name" value="Cytokine"/>
    <property type="match status" value="1"/>
</dbReference>
<comment type="caution">
    <text evidence="13">The sequence shown here is derived from an EMBL/GenBank/DDBJ whole genome shotgun (WGS) entry which is preliminary data.</text>
</comment>
<gene>
    <name evidence="13" type="ORF">Q8A67_021298</name>
</gene>
<name>A0AA88PAG0_9TELE</name>
<evidence type="ECO:0000256" key="9">
    <source>
        <dbReference type="ARBA" id="ARBA00022620"/>
    </source>
</evidence>
<reference evidence="13" key="1">
    <citation type="submission" date="2023-08" db="EMBL/GenBank/DDBJ databases">
        <title>Chromosome-level Genome Assembly of mud carp (Cirrhinus molitorella).</title>
        <authorList>
            <person name="Liu H."/>
        </authorList>
    </citation>
    <scope>NUCLEOTIDE SEQUENCE</scope>
    <source>
        <strain evidence="13">Prfri</strain>
        <tissue evidence="13">Muscle</tissue>
    </source>
</reference>
<evidence type="ECO:0000256" key="1">
    <source>
        <dbReference type="ARBA" id="ARBA00004371"/>
    </source>
</evidence>
<keyword evidence="9" id="KW-0666">Pyrogen</keyword>
<proteinExistence type="inferred from homology"/>
<evidence type="ECO:0000256" key="3">
    <source>
        <dbReference type="ARBA" id="ARBA00004550"/>
    </source>
</evidence>
<dbReference type="GO" id="GO:0006955">
    <property type="term" value="P:immune response"/>
    <property type="evidence" value="ECO:0007669"/>
    <property type="project" value="InterPro"/>
</dbReference>
<evidence type="ECO:0000256" key="11">
    <source>
        <dbReference type="ARBA" id="ARBA00023228"/>
    </source>
</evidence>
<dbReference type="PANTHER" id="PTHR10078">
    <property type="entry name" value="INTERLEUKIN-1 FAMILY MEMBER"/>
    <property type="match status" value="1"/>
</dbReference>
<sequence>MAAENICHPDTEKTEEHQPEDTRRKKRLQFMRFSLSMEDTEMGGHHEPSQPQPEREEKDIEDDCFSDDDMLYSLANMSLNLFDDQYSDADNPFCSCDIESDECVITPEKADITYISAQIWKAIKEQTNLSLKALKECKYVAPKQNELCLENTKSAKITIFHGIFHGMVTNNCESGVPVVLNFTGTDNFLCCTIDEGKKVLTVKTYDRKNISANDPEKSSLIFYMSQKCDGLRYFESVLYRGWYIHTVNDNIVKMGQGNNSSSSCFVLERD</sequence>
<dbReference type="GO" id="GO:0005615">
    <property type="term" value="C:extracellular space"/>
    <property type="evidence" value="ECO:0007669"/>
    <property type="project" value="UniProtKB-KW"/>
</dbReference>
<dbReference type="GO" id="GO:0019221">
    <property type="term" value="P:cytokine-mediated signaling pathway"/>
    <property type="evidence" value="ECO:0007669"/>
    <property type="project" value="TreeGrafter"/>
</dbReference>
<evidence type="ECO:0000256" key="6">
    <source>
        <dbReference type="ARBA" id="ARBA00022490"/>
    </source>
</evidence>
<dbReference type="PANTHER" id="PTHR10078:SF30">
    <property type="entry name" value="INTERLEUKIN-1 BETA"/>
    <property type="match status" value="1"/>
</dbReference>
<keyword evidence="11" id="KW-0458">Lysosome</keyword>
<evidence type="ECO:0000256" key="5">
    <source>
        <dbReference type="ARBA" id="ARBA00014702"/>
    </source>
</evidence>
<dbReference type="GO" id="GO:0042119">
    <property type="term" value="P:neutrophil activation"/>
    <property type="evidence" value="ECO:0007669"/>
    <property type="project" value="TreeGrafter"/>
</dbReference>
<evidence type="ECO:0000313" key="14">
    <source>
        <dbReference type="Proteomes" id="UP001187343"/>
    </source>
</evidence>
<dbReference type="Pfam" id="PF00340">
    <property type="entry name" value="IL1"/>
    <property type="match status" value="1"/>
</dbReference>
<dbReference type="AlphaFoldDB" id="A0AA88PAG0"/>
<evidence type="ECO:0000256" key="12">
    <source>
        <dbReference type="ARBA" id="ARBA00023246"/>
    </source>
</evidence>
<dbReference type="GO" id="GO:1901222">
    <property type="term" value="P:regulation of non-canonical NF-kappaB signal transduction"/>
    <property type="evidence" value="ECO:0007669"/>
    <property type="project" value="TreeGrafter"/>
</dbReference>
<dbReference type="Proteomes" id="UP001187343">
    <property type="component" value="Unassembled WGS sequence"/>
</dbReference>
<protein>
    <recommendedName>
        <fullName evidence="5">Interleukin-1 beta</fullName>
    </recommendedName>
</protein>
<dbReference type="GO" id="GO:0071222">
    <property type="term" value="P:cellular response to lipopolysaccharide"/>
    <property type="evidence" value="ECO:0007669"/>
    <property type="project" value="TreeGrafter"/>
</dbReference>
<keyword evidence="10" id="KW-0395">Inflammatory response</keyword>
<dbReference type="GO" id="GO:0005829">
    <property type="term" value="C:cytosol"/>
    <property type="evidence" value="ECO:0007669"/>
    <property type="project" value="UniProtKB-SubCell"/>
</dbReference>